<dbReference type="EMBL" id="LJJB01000007">
    <property type="protein sequence ID" value="KQL49618.1"/>
    <property type="molecule type" value="Genomic_DNA"/>
</dbReference>
<dbReference type="RefSeq" id="WP_055743928.1">
    <property type="nucleotide sequence ID" value="NZ_LJJB01000007.1"/>
</dbReference>
<accession>A0ABR5NDJ9</accession>
<dbReference type="SUPFAM" id="SSF53613">
    <property type="entry name" value="Ribokinase-like"/>
    <property type="match status" value="1"/>
</dbReference>
<dbReference type="Proteomes" id="UP000051063">
    <property type="component" value="Unassembled WGS sequence"/>
</dbReference>
<dbReference type="InterPro" id="IPR029056">
    <property type="entry name" value="Ribokinase-like"/>
</dbReference>
<feature type="domain" description="Carbohydrate kinase PfkB" evidence="4">
    <location>
        <begin position="7"/>
        <end position="354"/>
    </location>
</feature>
<evidence type="ECO:0000313" key="5">
    <source>
        <dbReference type="EMBL" id="KQL49618.1"/>
    </source>
</evidence>
<keyword evidence="2" id="KW-0808">Transferase</keyword>
<dbReference type="InterPro" id="IPR011611">
    <property type="entry name" value="PfkB_dom"/>
</dbReference>
<dbReference type="InterPro" id="IPR050306">
    <property type="entry name" value="PfkB_Carbo_kinase"/>
</dbReference>
<keyword evidence="3" id="KW-0418">Kinase</keyword>
<dbReference type="PANTHER" id="PTHR43085:SF57">
    <property type="entry name" value="CARBOHYDRATE KINASE PFKB DOMAIN-CONTAINING PROTEIN"/>
    <property type="match status" value="1"/>
</dbReference>
<evidence type="ECO:0000256" key="2">
    <source>
        <dbReference type="ARBA" id="ARBA00022679"/>
    </source>
</evidence>
<comment type="caution">
    <text evidence="5">The sequence shown here is derived from an EMBL/GenBank/DDBJ whole genome shotgun (WGS) entry which is preliminary data.</text>
</comment>
<gene>
    <name evidence="5" type="ORF">AN963_07790</name>
</gene>
<name>A0ABR5NDJ9_BRECH</name>
<comment type="similarity">
    <text evidence="1">Belongs to the carbohydrate kinase PfkB family.</text>
</comment>
<evidence type="ECO:0000259" key="4">
    <source>
        <dbReference type="Pfam" id="PF00294"/>
    </source>
</evidence>
<dbReference type="PANTHER" id="PTHR43085">
    <property type="entry name" value="HEXOKINASE FAMILY MEMBER"/>
    <property type="match status" value="1"/>
</dbReference>
<keyword evidence="6" id="KW-1185">Reference proteome</keyword>
<protein>
    <recommendedName>
        <fullName evidence="4">Carbohydrate kinase PfkB domain-containing protein</fullName>
    </recommendedName>
</protein>
<evidence type="ECO:0000256" key="1">
    <source>
        <dbReference type="ARBA" id="ARBA00010688"/>
    </source>
</evidence>
<proteinExistence type="inferred from homology"/>
<dbReference type="Pfam" id="PF00294">
    <property type="entry name" value="PfkB"/>
    <property type="match status" value="1"/>
</dbReference>
<reference evidence="5 6" key="1">
    <citation type="submission" date="2015-09" db="EMBL/GenBank/DDBJ databases">
        <title>Genome sequencing project for genomic taxonomy and phylogenomics of Bacillus-like bacteria.</title>
        <authorList>
            <person name="Liu B."/>
            <person name="Wang J."/>
            <person name="Zhu Y."/>
            <person name="Liu G."/>
            <person name="Chen Q."/>
            <person name="Chen Z."/>
            <person name="Lan J."/>
            <person name="Che J."/>
            <person name="Ge C."/>
            <person name="Shi H."/>
            <person name="Pan Z."/>
            <person name="Liu X."/>
        </authorList>
    </citation>
    <scope>NUCLEOTIDE SEQUENCE [LARGE SCALE GENOMIC DNA]</scope>
    <source>
        <strain evidence="5 6">DSM 8552</strain>
    </source>
</reference>
<evidence type="ECO:0000313" key="6">
    <source>
        <dbReference type="Proteomes" id="UP000051063"/>
    </source>
</evidence>
<dbReference type="Gene3D" id="3.40.1190.20">
    <property type="match status" value="1"/>
</dbReference>
<organism evidence="5 6">
    <name type="scientific">Brevibacillus choshinensis</name>
    <dbReference type="NCBI Taxonomy" id="54911"/>
    <lineage>
        <taxon>Bacteria</taxon>
        <taxon>Bacillati</taxon>
        <taxon>Bacillota</taxon>
        <taxon>Bacilli</taxon>
        <taxon>Bacillales</taxon>
        <taxon>Paenibacillaceae</taxon>
        <taxon>Brevibacillus</taxon>
    </lineage>
</organism>
<evidence type="ECO:0000256" key="3">
    <source>
        <dbReference type="ARBA" id="ARBA00022777"/>
    </source>
</evidence>
<sequence length="400" mass="43681">MTSRKIDVVVAGLVCLDIIPAVREGKSMNQFFIPGKLIEVGGATIATGGAVSNTGLALHRLGISTCLMGKVGNDDFGRIILDALNRVDTALTEEMIISEGEQTSYSIVLSIPGVDRIFLHCPGANATYQASNIDTARVAGARLFHFGYPPHIRQMYRNGGQNLAELMSLIKSLGVATSLDMAMPDPDTESGQIDWKELLQLTLPHVDMYLPSLEETLFMLRRPYYEELQRQAGDGEILPFVQESVISEVAEQLLGMGCGMVVLKLGESGLYLRTGTRQRVQDIGNHLVSDVEQWADRQLWVPCYETVVKGTTGAGDCTIAGFLAGMLKGLVPETTMMHAVAVGAYCVEGIDATSGVVPWGQVEKRVREKGKRLPLRQIPVGWQLQDQHDLWIGPNDKRTV</sequence>